<keyword evidence="4" id="KW-0067">ATP-binding</keyword>
<proteinExistence type="predicted"/>
<feature type="domain" description="Protein kinase" evidence="9">
    <location>
        <begin position="386"/>
        <end position="665"/>
    </location>
</feature>
<evidence type="ECO:0000256" key="4">
    <source>
        <dbReference type="ARBA" id="ARBA00022840"/>
    </source>
</evidence>
<dbReference type="GO" id="GO:0005524">
    <property type="term" value="F:ATP binding"/>
    <property type="evidence" value="ECO:0007669"/>
    <property type="project" value="UniProtKB-KW"/>
</dbReference>
<dbReference type="InterPro" id="IPR020635">
    <property type="entry name" value="Tyr_kinase_cat_dom"/>
</dbReference>
<dbReference type="SUPFAM" id="SSF56112">
    <property type="entry name" value="Protein kinase-like (PK-like)"/>
    <property type="match status" value="1"/>
</dbReference>
<dbReference type="FunFam" id="1.10.510.10:FF:000554">
    <property type="entry name" value="Predicted protein"/>
    <property type="match status" value="1"/>
</dbReference>
<evidence type="ECO:0000256" key="8">
    <source>
        <dbReference type="SAM" id="SignalP"/>
    </source>
</evidence>
<dbReference type="WBParaSite" id="MBELARI_LOCUS4809.1">
    <property type="protein sequence ID" value="MBELARI_LOCUS4809.1"/>
    <property type="gene ID" value="MBELARI_LOCUS4809"/>
</dbReference>
<dbReference type="GO" id="GO:0005886">
    <property type="term" value="C:plasma membrane"/>
    <property type="evidence" value="ECO:0007669"/>
    <property type="project" value="TreeGrafter"/>
</dbReference>
<keyword evidence="10" id="KW-1185">Reference proteome</keyword>
<reference evidence="11" key="1">
    <citation type="submission" date="2024-02" db="UniProtKB">
        <authorList>
            <consortium name="WormBaseParasite"/>
        </authorList>
    </citation>
    <scope>IDENTIFICATION</scope>
</reference>
<dbReference type="Gene3D" id="1.10.510.10">
    <property type="entry name" value="Transferase(Phosphotransferase) domain 1"/>
    <property type="match status" value="1"/>
</dbReference>
<evidence type="ECO:0000256" key="7">
    <source>
        <dbReference type="SAM" id="Phobius"/>
    </source>
</evidence>
<accession>A0AAF3J9F7</accession>
<evidence type="ECO:0000256" key="5">
    <source>
        <dbReference type="ARBA" id="ARBA00023137"/>
    </source>
</evidence>
<dbReference type="PANTHER" id="PTHR24416:SF600">
    <property type="entry name" value="PDGF- AND VEGF-RECEPTOR RELATED, ISOFORM J"/>
    <property type="match status" value="1"/>
</dbReference>
<dbReference type="CDD" id="cd00192">
    <property type="entry name" value="PTKc"/>
    <property type="match status" value="1"/>
</dbReference>
<keyword evidence="8" id="KW-0732">Signal</keyword>
<dbReference type="InterPro" id="IPR008266">
    <property type="entry name" value="Tyr_kinase_AS"/>
</dbReference>
<dbReference type="PRINTS" id="PR00109">
    <property type="entry name" value="TYRKINASE"/>
</dbReference>
<feature type="signal peptide" evidence="8">
    <location>
        <begin position="1"/>
        <end position="20"/>
    </location>
</feature>
<keyword evidence="5" id="KW-0829">Tyrosine-protein kinase</keyword>
<dbReference type="PROSITE" id="PS00109">
    <property type="entry name" value="PROTEIN_KINASE_TYR"/>
    <property type="match status" value="1"/>
</dbReference>
<dbReference type="InterPro" id="IPR001245">
    <property type="entry name" value="Ser-Thr/Tyr_kinase_cat_dom"/>
</dbReference>
<name>A0AAF3J9F7_9BILA</name>
<dbReference type="SMART" id="SM00219">
    <property type="entry name" value="TyrKc"/>
    <property type="match status" value="1"/>
</dbReference>
<dbReference type="InterPro" id="IPR000719">
    <property type="entry name" value="Prot_kinase_dom"/>
</dbReference>
<dbReference type="GO" id="GO:0004714">
    <property type="term" value="F:transmembrane receptor protein tyrosine kinase activity"/>
    <property type="evidence" value="ECO:0007669"/>
    <property type="project" value="TreeGrafter"/>
</dbReference>
<dbReference type="GO" id="GO:0007169">
    <property type="term" value="P:cell surface receptor protein tyrosine kinase signaling pathway"/>
    <property type="evidence" value="ECO:0007669"/>
    <property type="project" value="TreeGrafter"/>
</dbReference>
<feature type="region of interest" description="Disordered" evidence="6">
    <location>
        <begin position="690"/>
        <end position="710"/>
    </location>
</feature>
<dbReference type="PROSITE" id="PS50011">
    <property type="entry name" value="PROTEIN_KINASE_DOM"/>
    <property type="match status" value="1"/>
</dbReference>
<dbReference type="AlphaFoldDB" id="A0AAF3J9F7"/>
<evidence type="ECO:0000256" key="3">
    <source>
        <dbReference type="ARBA" id="ARBA00022777"/>
    </source>
</evidence>
<keyword evidence="1" id="KW-0808">Transferase</keyword>
<keyword evidence="2" id="KW-0547">Nucleotide-binding</keyword>
<evidence type="ECO:0000313" key="10">
    <source>
        <dbReference type="Proteomes" id="UP000887575"/>
    </source>
</evidence>
<organism evidence="10 11">
    <name type="scientific">Mesorhabditis belari</name>
    <dbReference type="NCBI Taxonomy" id="2138241"/>
    <lineage>
        <taxon>Eukaryota</taxon>
        <taxon>Metazoa</taxon>
        <taxon>Ecdysozoa</taxon>
        <taxon>Nematoda</taxon>
        <taxon>Chromadorea</taxon>
        <taxon>Rhabditida</taxon>
        <taxon>Rhabditina</taxon>
        <taxon>Rhabditomorpha</taxon>
        <taxon>Rhabditoidea</taxon>
        <taxon>Rhabditidae</taxon>
        <taxon>Mesorhabditinae</taxon>
        <taxon>Mesorhabditis</taxon>
    </lineage>
</organism>
<keyword evidence="7" id="KW-1133">Transmembrane helix</keyword>
<dbReference type="Gene3D" id="3.30.200.20">
    <property type="entry name" value="Phosphorylase Kinase, domain 1"/>
    <property type="match status" value="1"/>
</dbReference>
<evidence type="ECO:0000256" key="6">
    <source>
        <dbReference type="SAM" id="MobiDB-lite"/>
    </source>
</evidence>
<keyword evidence="3" id="KW-0418">Kinase</keyword>
<feature type="region of interest" description="Disordered" evidence="6">
    <location>
        <begin position="332"/>
        <end position="351"/>
    </location>
</feature>
<sequence>MGNFIPLFIFLLFHFQSLVAQLANIPENCKNVSIHGDKTGCTLGKQLHAFLLLNGDDEVDKHFELLKRILQPCINAQGNNVQSKLNFVTMNGSVIVDFNKLTRQNFHYVDASKQIPQSKLESLMLQIVIDYYSGKETHPVAYVITNNPCNKFREFFPETYNDTEYVKTLAGAMRKTGLILRYLWTKPNLLDPKLPGVLSTCGMNWIRDNAMGYFDYEIIDLDDPTVPERYGLCGSNGLDAPFAENPHTVTNPDTTTTAGKKSGTNLFQVIGIIVVVLVISIFVFLIIRRLFFRNWAPRFVRRWFTNVSVRLLGSAGVQDHVIRDFESTMRKNDYPCPDEAPKPPTVGNVSLRRSDNGGYEYPVMSEPFLSPMKREDLWEIEPLSLQISNQKLGAGAYAVVFSGTLRGAPPVTKVFPTMQLSYCLSTESNEVAVKLTHSNAKADDLMDFIQEIEFMKKLEYCPHLLSMLGCSTDPKYPVLITELCERGDLLHLVRDIENEAINETEKLKFNELLPLVWQVSDGLAYLKSRKIIHRDVAARNVLITGENMAKLSDFGLCRYNDQMFYTTRGGKLPIKWMAPESFEYAIFTSKTDVWSFGVLLWEVYSYGKTPYTSVQPDEMLKHLKDGGRLEIPERTPEWMVPLMASCWAEKADERPDIDTIQQAFYSMMEADADSYGYLQFSKNYYKVSPPDPSSLPAHTPSAKPNEYVIS</sequence>
<dbReference type="InterPro" id="IPR011009">
    <property type="entry name" value="Kinase-like_dom_sf"/>
</dbReference>
<evidence type="ECO:0000256" key="2">
    <source>
        <dbReference type="ARBA" id="ARBA00022741"/>
    </source>
</evidence>
<dbReference type="Pfam" id="PF07714">
    <property type="entry name" value="PK_Tyr_Ser-Thr"/>
    <property type="match status" value="1"/>
</dbReference>
<dbReference type="GO" id="GO:0043235">
    <property type="term" value="C:receptor complex"/>
    <property type="evidence" value="ECO:0007669"/>
    <property type="project" value="TreeGrafter"/>
</dbReference>
<evidence type="ECO:0000313" key="11">
    <source>
        <dbReference type="WBParaSite" id="MBELARI_LOCUS4809.1"/>
    </source>
</evidence>
<dbReference type="Proteomes" id="UP000887575">
    <property type="component" value="Unassembled WGS sequence"/>
</dbReference>
<feature type="chain" id="PRO_5041967246" evidence="8">
    <location>
        <begin position="21"/>
        <end position="710"/>
    </location>
</feature>
<evidence type="ECO:0000256" key="1">
    <source>
        <dbReference type="ARBA" id="ARBA00022679"/>
    </source>
</evidence>
<dbReference type="PANTHER" id="PTHR24416">
    <property type="entry name" value="TYROSINE-PROTEIN KINASE RECEPTOR"/>
    <property type="match status" value="1"/>
</dbReference>
<evidence type="ECO:0000259" key="9">
    <source>
        <dbReference type="PROSITE" id="PS50011"/>
    </source>
</evidence>
<keyword evidence="7" id="KW-0472">Membrane</keyword>
<keyword evidence="7" id="KW-0812">Transmembrane</keyword>
<dbReference type="InterPro" id="IPR050122">
    <property type="entry name" value="RTK"/>
</dbReference>
<protein>
    <submittedName>
        <fullName evidence="11">Protein kinase domain-containing protein</fullName>
    </submittedName>
</protein>
<feature type="transmembrane region" description="Helical" evidence="7">
    <location>
        <begin position="266"/>
        <end position="287"/>
    </location>
</feature>